<dbReference type="PANTHER" id="PTHR30466:SF11">
    <property type="entry name" value="FLAVIN-DEPENDENT MONOOXYGENASE, REDUCTASE SUBUNIT HSAB"/>
    <property type="match status" value="1"/>
</dbReference>
<evidence type="ECO:0000256" key="2">
    <source>
        <dbReference type="ARBA" id="ARBA00023002"/>
    </source>
</evidence>
<proteinExistence type="inferred from homology"/>
<dbReference type="EMBL" id="BAHC01000125">
    <property type="protein sequence ID" value="GAB91235.1"/>
    <property type="molecule type" value="Genomic_DNA"/>
</dbReference>
<evidence type="ECO:0000259" key="3">
    <source>
        <dbReference type="SMART" id="SM00903"/>
    </source>
</evidence>
<dbReference type="STRING" id="1108045.GORHZ_125_01190"/>
<dbReference type="Gene3D" id="2.30.110.10">
    <property type="entry name" value="Electron Transport, Fmn-binding Protein, Chain A"/>
    <property type="match status" value="1"/>
</dbReference>
<dbReference type="InterPro" id="IPR002563">
    <property type="entry name" value="Flavin_Rdtase-like_dom"/>
</dbReference>
<comment type="similarity">
    <text evidence="1">Belongs to the non-flavoprotein flavin reductase family.</text>
</comment>
<comment type="caution">
    <text evidence="4">The sequence shown here is derived from an EMBL/GenBank/DDBJ whole genome shotgun (WGS) entry which is preliminary data.</text>
</comment>
<dbReference type="PANTHER" id="PTHR30466">
    <property type="entry name" value="FLAVIN REDUCTASE"/>
    <property type="match status" value="1"/>
</dbReference>
<gene>
    <name evidence="4" type="ORF">GORHZ_125_01190</name>
</gene>
<dbReference type="InterPro" id="IPR050268">
    <property type="entry name" value="NADH-dep_flavin_reductase"/>
</dbReference>
<dbReference type="GO" id="GO:0042602">
    <property type="term" value="F:riboflavin reductase (NADPH) activity"/>
    <property type="evidence" value="ECO:0007669"/>
    <property type="project" value="TreeGrafter"/>
</dbReference>
<dbReference type="AlphaFoldDB" id="K6VWF0"/>
<dbReference type="Pfam" id="PF01613">
    <property type="entry name" value="Flavin_Reduct"/>
    <property type="match status" value="1"/>
</dbReference>
<dbReference type="SMART" id="SM00903">
    <property type="entry name" value="Flavin_Reduct"/>
    <property type="match status" value="1"/>
</dbReference>
<dbReference type="GO" id="GO:0010181">
    <property type="term" value="F:FMN binding"/>
    <property type="evidence" value="ECO:0007669"/>
    <property type="project" value="InterPro"/>
</dbReference>
<keyword evidence="5" id="KW-1185">Reference proteome</keyword>
<dbReference type="InterPro" id="IPR012349">
    <property type="entry name" value="Split_barrel_FMN-bd"/>
</dbReference>
<dbReference type="Proteomes" id="UP000008363">
    <property type="component" value="Unassembled WGS sequence"/>
</dbReference>
<accession>K6VWF0</accession>
<feature type="domain" description="Flavin reductase like" evidence="3">
    <location>
        <begin position="15"/>
        <end position="163"/>
    </location>
</feature>
<dbReference type="SUPFAM" id="SSF50475">
    <property type="entry name" value="FMN-binding split barrel"/>
    <property type="match status" value="1"/>
</dbReference>
<dbReference type="eggNOG" id="COG1853">
    <property type="taxonomic scope" value="Bacteria"/>
</dbReference>
<protein>
    <submittedName>
        <fullName evidence="4">Putative oxidoreductase</fullName>
    </submittedName>
</protein>
<organism evidence="4 5">
    <name type="scientific">Gordonia rhizosphera NBRC 16068</name>
    <dbReference type="NCBI Taxonomy" id="1108045"/>
    <lineage>
        <taxon>Bacteria</taxon>
        <taxon>Bacillati</taxon>
        <taxon>Actinomycetota</taxon>
        <taxon>Actinomycetes</taxon>
        <taxon>Mycobacteriales</taxon>
        <taxon>Gordoniaceae</taxon>
        <taxon>Gordonia</taxon>
    </lineage>
</organism>
<dbReference type="RefSeq" id="WP_006334543.1">
    <property type="nucleotide sequence ID" value="NZ_BAHC01000125.1"/>
</dbReference>
<name>K6VWF0_9ACTN</name>
<evidence type="ECO:0000313" key="4">
    <source>
        <dbReference type="EMBL" id="GAB91235.1"/>
    </source>
</evidence>
<sequence length="167" mass="17610">MTTIPLDGAALRRAFGQFPSGVVAICADTGTERIGMAASTFVPVSLEPALVAFCVQNTSTTWPRLAALPRLGISVLSSEHDTAARVLAAKNGDRFAGIDTETRDGGALFIAGCGICLDVTVDQEVEAGDHRIVVMRVNEVHSATIETDSAVEPIVFHRSAFRRLAAS</sequence>
<evidence type="ECO:0000313" key="5">
    <source>
        <dbReference type="Proteomes" id="UP000008363"/>
    </source>
</evidence>
<evidence type="ECO:0000256" key="1">
    <source>
        <dbReference type="ARBA" id="ARBA00008898"/>
    </source>
</evidence>
<reference evidence="4 5" key="1">
    <citation type="submission" date="2012-08" db="EMBL/GenBank/DDBJ databases">
        <title>Whole genome shotgun sequence of Gordonia rhizosphera NBRC 16068.</title>
        <authorList>
            <person name="Takarada H."/>
            <person name="Isaki S."/>
            <person name="Hosoyama A."/>
            <person name="Tsuchikane K."/>
            <person name="Katsumata H."/>
            <person name="Baba S."/>
            <person name="Ohji S."/>
            <person name="Yamazaki S."/>
            <person name="Fujita N."/>
        </authorList>
    </citation>
    <scope>NUCLEOTIDE SEQUENCE [LARGE SCALE GENOMIC DNA]</scope>
    <source>
        <strain evidence="4 5">NBRC 16068</strain>
    </source>
</reference>
<keyword evidence="2" id="KW-0560">Oxidoreductase</keyword>
<dbReference type="OrthoDB" id="9792858at2"/>